<reference evidence="1 2" key="1">
    <citation type="submission" date="2020-08" db="EMBL/GenBank/DDBJ databases">
        <title>Genomic Encyclopedia of Type Strains, Phase IV (KMG-IV): sequencing the most valuable type-strain genomes for metagenomic binning, comparative biology and taxonomic classification.</title>
        <authorList>
            <person name="Goeker M."/>
        </authorList>
    </citation>
    <scope>NUCLEOTIDE SEQUENCE [LARGE SCALE GENOMIC DNA]</scope>
    <source>
        <strain evidence="1 2">DSM 23240</strain>
    </source>
</reference>
<name>A0A840RK97_9BURK</name>
<evidence type="ECO:0000313" key="2">
    <source>
        <dbReference type="Proteomes" id="UP000571084"/>
    </source>
</evidence>
<comment type="caution">
    <text evidence="1">The sequence shown here is derived from an EMBL/GenBank/DDBJ whole genome shotgun (WGS) entry which is preliminary data.</text>
</comment>
<dbReference type="EMBL" id="JACHHQ010000001">
    <property type="protein sequence ID" value="MBB5198627.1"/>
    <property type="molecule type" value="Genomic_DNA"/>
</dbReference>
<sequence>MMATLTPQEAALISAFKSMDKEERGLLLMGAQNVAAQRIKANQPHLTLIVGGRPSIAVVRKGAV</sequence>
<dbReference type="Proteomes" id="UP000571084">
    <property type="component" value="Unassembled WGS sequence"/>
</dbReference>
<organism evidence="1 2">
    <name type="scientific">Glaciimonas immobilis</name>
    <dbReference type="NCBI Taxonomy" id="728004"/>
    <lineage>
        <taxon>Bacteria</taxon>
        <taxon>Pseudomonadati</taxon>
        <taxon>Pseudomonadota</taxon>
        <taxon>Betaproteobacteria</taxon>
        <taxon>Burkholderiales</taxon>
        <taxon>Oxalobacteraceae</taxon>
        <taxon>Glaciimonas</taxon>
    </lineage>
</organism>
<dbReference type="AlphaFoldDB" id="A0A840RK97"/>
<proteinExistence type="predicted"/>
<accession>A0A840RK97</accession>
<dbReference type="RefSeq" id="WP_168052715.1">
    <property type="nucleotide sequence ID" value="NZ_JAAOZT010000002.1"/>
</dbReference>
<evidence type="ECO:0000313" key="1">
    <source>
        <dbReference type="EMBL" id="MBB5198627.1"/>
    </source>
</evidence>
<gene>
    <name evidence="1" type="ORF">HNR39_000437</name>
</gene>
<keyword evidence="2" id="KW-1185">Reference proteome</keyword>
<protein>
    <submittedName>
        <fullName evidence="1">Uncharacterized protein</fullName>
    </submittedName>
</protein>